<organism evidence="3 4">
    <name type="scientific">Candidatus Ryanbacteria bacterium RIFCSPHIGHO2_02_FULL_45_13b</name>
    <dbReference type="NCBI Taxonomy" id="1802117"/>
    <lineage>
        <taxon>Bacteria</taxon>
        <taxon>Candidatus Ryaniibacteriota</taxon>
    </lineage>
</organism>
<dbReference type="AlphaFoldDB" id="A0A1G2G8V1"/>
<keyword evidence="2" id="KW-0472">Membrane</keyword>
<evidence type="ECO:0000313" key="4">
    <source>
        <dbReference type="Proteomes" id="UP000176576"/>
    </source>
</evidence>
<feature type="transmembrane region" description="Helical" evidence="2">
    <location>
        <begin position="9"/>
        <end position="33"/>
    </location>
</feature>
<evidence type="ECO:0000256" key="1">
    <source>
        <dbReference type="SAM" id="MobiDB-lite"/>
    </source>
</evidence>
<evidence type="ECO:0000256" key="2">
    <source>
        <dbReference type="SAM" id="Phobius"/>
    </source>
</evidence>
<dbReference type="STRING" id="1802117.A3J54_01205"/>
<proteinExistence type="predicted"/>
<sequence>MSDILQTNIFFFITAVTVVVVTIAFIVALYYLIRVLKSAQKISEIIEQGLYDLREDVTDVRTIVREEGTKIKHIMRFLGVLFGMGGIVKGRSQKLKHKERKLSKNNEETNGKQ</sequence>
<dbReference type="EMBL" id="MHNN01000007">
    <property type="protein sequence ID" value="OGZ46636.1"/>
    <property type="molecule type" value="Genomic_DNA"/>
</dbReference>
<accession>A0A1G2G8V1</accession>
<reference evidence="3 4" key="1">
    <citation type="journal article" date="2016" name="Nat. Commun.">
        <title>Thousands of microbial genomes shed light on interconnected biogeochemical processes in an aquifer system.</title>
        <authorList>
            <person name="Anantharaman K."/>
            <person name="Brown C.T."/>
            <person name="Hug L.A."/>
            <person name="Sharon I."/>
            <person name="Castelle C.J."/>
            <person name="Probst A.J."/>
            <person name="Thomas B.C."/>
            <person name="Singh A."/>
            <person name="Wilkins M.J."/>
            <person name="Karaoz U."/>
            <person name="Brodie E.L."/>
            <person name="Williams K.H."/>
            <person name="Hubbard S.S."/>
            <person name="Banfield J.F."/>
        </authorList>
    </citation>
    <scope>NUCLEOTIDE SEQUENCE [LARGE SCALE GENOMIC DNA]</scope>
</reference>
<keyword evidence="2" id="KW-1133">Transmembrane helix</keyword>
<name>A0A1G2G8V1_9BACT</name>
<feature type="region of interest" description="Disordered" evidence="1">
    <location>
        <begin position="92"/>
        <end position="113"/>
    </location>
</feature>
<gene>
    <name evidence="3" type="ORF">A3J54_01205</name>
</gene>
<feature type="compositionally biased region" description="Basic and acidic residues" evidence="1">
    <location>
        <begin position="102"/>
        <end position="113"/>
    </location>
</feature>
<protein>
    <submittedName>
        <fullName evidence="3">Uncharacterized protein</fullName>
    </submittedName>
</protein>
<evidence type="ECO:0000313" key="3">
    <source>
        <dbReference type="EMBL" id="OGZ46636.1"/>
    </source>
</evidence>
<feature type="compositionally biased region" description="Basic residues" evidence="1">
    <location>
        <begin position="92"/>
        <end position="101"/>
    </location>
</feature>
<keyword evidence="2" id="KW-0812">Transmembrane</keyword>
<dbReference type="Proteomes" id="UP000176576">
    <property type="component" value="Unassembled WGS sequence"/>
</dbReference>
<comment type="caution">
    <text evidence="3">The sequence shown here is derived from an EMBL/GenBank/DDBJ whole genome shotgun (WGS) entry which is preliminary data.</text>
</comment>